<evidence type="ECO:0000256" key="5">
    <source>
        <dbReference type="ARBA" id="ARBA00023136"/>
    </source>
</evidence>
<proteinExistence type="predicted"/>
<sequence length="1077" mass="122676">MELMTVGLILFLVAIARATFIESAHGTQAAKAVIYNAKWFEVLMIYLSFSLVANIFRYRMYTREKIAIFFFHISFIVIIIGAGLTRYVGFEGIMLIREGERSNTIYSADAYLQIMAHDNQKQYEYNKPLIMADFADNYFLHDFEFPGIQTPFSIEYLDYIPNAISSIETDLENGKTILEIVTPGEMGMDTNYVSEGTVFQQEGLVLAFEYPQAPATAVHIQKAPTGFTMTAPADVSYMLMSDQSSGVIPADSVTGFYQGRLYTMQGNNFVFRAVHEKSVMKKVKSPVKDMGQDVLKIKLKAGNEEKIIELDGGQGRIPVPTFFQFGGLNFKLAYGAYPVKTPFYLALRDFQLERYPGSDSPSSYASEITVIDEELNKEFDRRIFMNSVMDYRGYRFFQSSYDPDELGTRLSVNQDFWGTNVTYFGYLLMTIGMIMTLFAPASRFRELNRKIAGIHRKKAGMTVLALVLSFGAFSQTHDTLHDGHNHEHHDHDHDHSGHDHQHAHDSSDTLPSSETSIAPHEEMSEEDLLKWKKFDETPISAEHAKKLESLIIQDYEGRFKPFQTVALEILRKIHRSDTYNGLTATQVFMDMHLNPEYWMKQPIIAVSNEAIREKLALSDKYAAFKDFFDPITGEYLLEEEVEKSNRKPATKQSDYDKQIIKVNERLQILNITVMYKYLRILPVKNDPNHTWYHPMDKSAPYSDEDSLMPRAVMTYFSQLAIGKTEGDYSGADEWLGHIKTYQQKIGENVIPSEMKINMEISYNKLDLFKKLSYAYLILGFLLLVLFFVSIFTNSDKWIRIPNVTLTTLVIVAFVLHAVGLGMRWYISGHAPWSDGYEALVFIAWVTVLAGLVFSRKSKVTLGGTALLTFFILFVSHMNQLDPAITNLVPVLQSYWLMIHVAIITGSYGFLGLGAILAIINLTLYLLRSKNNRKEINLHINEISYVVELTITVGLFMLTIGTFLGGIWANESWGRYWGWDPKETWALVSILVYAVLLHLRYIPALQSKLVFNSVAMWSFGAILFTFFGVNFFLVGLHSYAEGEADTMWPDWVIGTIIGFAIFNLLAIVRAISTQKKKR</sequence>
<organism evidence="10 11">
    <name type="scientific">Wandonia haliotis</name>
    <dbReference type="NCBI Taxonomy" id="574963"/>
    <lineage>
        <taxon>Bacteria</taxon>
        <taxon>Pseudomonadati</taxon>
        <taxon>Bacteroidota</taxon>
        <taxon>Flavobacteriia</taxon>
        <taxon>Flavobacteriales</taxon>
        <taxon>Crocinitomicaceae</taxon>
        <taxon>Wandonia</taxon>
    </lineage>
</organism>
<evidence type="ECO:0000256" key="2">
    <source>
        <dbReference type="ARBA" id="ARBA00022692"/>
    </source>
</evidence>
<comment type="subcellular location">
    <subcellularLocation>
        <location evidence="1">Membrane</location>
        <topology evidence="1">Multi-pass membrane protein</topology>
    </subcellularLocation>
</comment>
<feature type="compositionally biased region" description="Basic and acidic residues" evidence="6">
    <location>
        <begin position="479"/>
        <end position="507"/>
    </location>
</feature>
<feature type="transmembrane region" description="Helical" evidence="7">
    <location>
        <begin position="983"/>
        <end position="1001"/>
    </location>
</feature>
<feature type="transmembrane region" description="Helical" evidence="7">
    <location>
        <begin position="1013"/>
        <end position="1038"/>
    </location>
</feature>
<feature type="transmembrane region" description="Helical" evidence="7">
    <location>
        <begin position="39"/>
        <end position="56"/>
    </location>
</feature>
<evidence type="ECO:0000259" key="8">
    <source>
        <dbReference type="Pfam" id="PF01578"/>
    </source>
</evidence>
<feature type="transmembrane region" description="Helical" evidence="7">
    <location>
        <begin position="1050"/>
        <end position="1070"/>
    </location>
</feature>
<dbReference type="Pfam" id="PF01578">
    <property type="entry name" value="Cytochrom_C_asm"/>
    <property type="match status" value="1"/>
</dbReference>
<feature type="transmembrane region" description="Helical" evidence="7">
    <location>
        <begin position="803"/>
        <end position="826"/>
    </location>
</feature>
<comment type="caution">
    <text evidence="10">The sequence shown here is derived from an EMBL/GenBank/DDBJ whole genome shotgun (WGS) entry which is preliminary data.</text>
</comment>
<dbReference type="Proteomes" id="UP001501126">
    <property type="component" value="Unassembled WGS sequence"/>
</dbReference>
<feature type="transmembrane region" description="Helical" evidence="7">
    <location>
        <begin position="944"/>
        <end position="968"/>
    </location>
</feature>
<keyword evidence="5 7" id="KW-0472">Membrane</keyword>
<feature type="domain" description="ResB-like" evidence="9">
    <location>
        <begin position="335"/>
        <end position="405"/>
    </location>
</feature>
<feature type="transmembrane region" description="Helical" evidence="7">
    <location>
        <begin position="773"/>
        <end position="791"/>
    </location>
</feature>
<keyword evidence="2 7" id="KW-0812">Transmembrane</keyword>
<name>A0ABP3Y370_9FLAO</name>
<dbReference type="InterPro" id="IPR002541">
    <property type="entry name" value="Cyt_c_assembly"/>
</dbReference>
<feature type="transmembrane region" description="Helical" evidence="7">
    <location>
        <begin position="859"/>
        <end position="877"/>
    </location>
</feature>
<dbReference type="PANTHER" id="PTHR30071:SF1">
    <property type="entry name" value="CYTOCHROME B_B6 PROTEIN-RELATED"/>
    <property type="match status" value="1"/>
</dbReference>
<evidence type="ECO:0000256" key="1">
    <source>
        <dbReference type="ARBA" id="ARBA00004141"/>
    </source>
</evidence>
<evidence type="ECO:0000313" key="10">
    <source>
        <dbReference type="EMBL" id="GAA0875920.1"/>
    </source>
</evidence>
<feature type="domain" description="Cytochrome c assembly protein" evidence="8">
    <location>
        <begin position="832"/>
        <end position="1036"/>
    </location>
</feature>
<evidence type="ECO:0000256" key="6">
    <source>
        <dbReference type="SAM" id="MobiDB-lite"/>
    </source>
</evidence>
<gene>
    <name evidence="10" type="primary">ccsA</name>
    <name evidence="10" type="ORF">GCM10009118_23290</name>
</gene>
<keyword evidence="3" id="KW-0201">Cytochrome c-type biogenesis</keyword>
<dbReference type="EMBL" id="BAAAFH010000011">
    <property type="protein sequence ID" value="GAA0875920.1"/>
    <property type="molecule type" value="Genomic_DNA"/>
</dbReference>
<feature type="transmembrane region" description="Helical" evidence="7">
    <location>
        <begin position="838"/>
        <end position="854"/>
    </location>
</feature>
<keyword evidence="11" id="KW-1185">Reference proteome</keyword>
<dbReference type="InterPro" id="IPR007816">
    <property type="entry name" value="ResB-like_domain"/>
</dbReference>
<feature type="region of interest" description="Disordered" evidence="6">
    <location>
        <begin position="479"/>
        <end position="524"/>
    </location>
</feature>
<protein>
    <submittedName>
        <fullName evidence="10">Cytochrome c biogenesis protein CcsA</fullName>
    </submittedName>
</protein>
<evidence type="ECO:0000256" key="7">
    <source>
        <dbReference type="SAM" id="Phobius"/>
    </source>
</evidence>
<dbReference type="PANTHER" id="PTHR30071">
    <property type="entry name" value="HEME EXPORTER PROTEIN C"/>
    <property type="match status" value="1"/>
</dbReference>
<reference evidence="11" key="1">
    <citation type="journal article" date="2019" name="Int. J. Syst. Evol. Microbiol.">
        <title>The Global Catalogue of Microorganisms (GCM) 10K type strain sequencing project: providing services to taxonomists for standard genome sequencing and annotation.</title>
        <authorList>
            <consortium name="The Broad Institute Genomics Platform"/>
            <consortium name="The Broad Institute Genome Sequencing Center for Infectious Disease"/>
            <person name="Wu L."/>
            <person name="Ma J."/>
        </authorList>
    </citation>
    <scope>NUCLEOTIDE SEQUENCE [LARGE SCALE GENOMIC DNA]</scope>
    <source>
        <strain evidence="11">JCM 16083</strain>
    </source>
</reference>
<feature type="transmembrane region" description="Helical" evidence="7">
    <location>
        <begin position="459"/>
        <end position="476"/>
    </location>
</feature>
<evidence type="ECO:0000256" key="4">
    <source>
        <dbReference type="ARBA" id="ARBA00022989"/>
    </source>
</evidence>
<dbReference type="Pfam" id="PF05140">
    <property type="entry name" value="ResB"/>
    <property type="match status" value="1"/>
</dbReference>
<accession>A0ABP3Y370</accession>
<feature type="transmembrane region" description="Helical" evidence="7">
    <location>
        <begin position="421"/>
        <end position="439"/>
    </location>
</feature>
<evidence type="ECO:0000256" key="3">
    <source>
        <dbReference type="ARBA" id="ARBA00022748"/>
    </source>
</evidence>
<evidence type="ECO:0000259" key="9">
    <source>
        <dbReference type="Pfam" id="PF05140"/>
    </source>
</evidence>
<feature type="transmembrane region" description="Helical" evidence="7">
    <location>
        <begin position="68"/>
        <end position="88"/>
    </location>
</feature>
<evidence type="ECO:0000313" key="11">
    <source>
        <dbReference type="Proteomes" id="UP001501126"/>
    </source>
</evidence>
<keyword evidence="4 7" id="KW-1133">Transmembrane helix</keyword>
<feature type="transmembrane region" description="Helical" evidence="7">
    <location>
        <begin position="897"/>
        <end position="923"/>
    </location>
</feature>
<dbReference type="InterPro" id="IPR045062">
    <property type="entry name" value="Cyt_c_biogenesis_CcsA/CcmC"/>
</dbReference>